<name>A0A1F6UR75_9BACT</name>
<feature type="transmembrane region" description="Helical" evidence="1">
    <location>
        <begin position="20"/>
        <end position="43"/>
    </location>
</feature>
<keyword evidence="1" id="KW-0812">Transmembrane</keyword>
<evidence type="ECO:0000256" key="1">
    <source>
        <dbReference type="SAM" id="Phobius"/>
    </source>
</evidence>
<evidence type="ECO:0008006" key="4">
    <source>
        <dbReference type="Google" id="ProtNLM"/>
    </source>
</evidence>
<proteinExistence type="predicted"/>
<gene>
    <name evidence="2" type="ORF">A2814_01770</name>
</gene>
<dbReference type="AlphaFoldDB" id="A0A1F6UR75"/>
<keyword evidence="1" id="KW-0472">Membrane</keyword>
<comment type="caution">
    <text evidence="2">The sequence shown here is derived from an EMBL/GenBank/DDBJ whole genome shotgun (WGS) entry which is preliminary data.</text>
</comment>
<dbReference type="Pfam" id="PF05552">
    <property type="entry name" value="MS_channel_1st_1"/>
    <property type="match status" value="2"/>
</dbReference>
<sequence length="231" mass="25050">MNNIWLTWGDVFNASLQDLWWGFIQFTPKFVIAVVFFVVGWVLGNLIAKALEQVFSALKIDSLFKSIGADDFFRKAGMTLNTGYFIGQVTKWFVIIVFLLPSLNLVGLNDIASFLQYSVLGFLPRVIVAAFVLIIATIVSEALSKAVVAFAKSMGLSSAHMLGAVTKYAVWVFAFIIALGQLGVAEYYMSVLFTGIIAMLALGGALAFGLGGKEAAARFIAKLGEEVSHRG</sequence>
<keyword evidence="1" id="KW-1133">Transmembrane helix</keyword>
<reference evidence="2 3" key="1">
    <citation type="journal article" date="2016" name="Nat. Commun.">
        <title>Thousands of microbial genomes shed light on interconnected biogeochemical processes in an aquifer system.</title>
        <authorList>
            <person name="Anantharaman K."/>
            <person name="Brown C.T."/>
            <person name="Hug L.A."/>
            <person name="Sharon I."/>
            <person name="Castelle C.J."/>
            <person name="Probst A.J."/>
            <person name="Thomas B.C."/>
            <person name="Singh A."/>
            <person name="Wilkins M.J."/>
            <person name="Karaoz U."/>
            <person name="Brodie E.L."/>
            <person name="Williams K.H."/>
            <person name="Hubbard S.S."/>
            <person name="Banfield J.F."/>
        </authorList>
    </citation>
    <scope>NUCLEOTIDE SEQUENCE [LARGE SCALE GENOMIC DNA]</scope>
</reference>
<evidence type="ECO:0000313" key="3">
    <source>
        <dbReference type="Proteomes" id="UP000177869"/>
    </source>
</evidence>
<feature type="transmembrane region" description="Helical" evidence="1">
    <location>
        <begin position="162"/>
        <end position="181"/>
    </location>
</feature>
<dbReference type="EMBL" id="MFTI01000023">
    <property type="protein sequence ID" value="OGI59868.1"/>
    <property type="molecule type" value="Genomic_DNA"/>
</dbReference>
<protein>
    <recommendedName>
        <fullName evidence="4">Small-conductance mechanosensitive ion channel</fullName>
    </recommendedName>
</protein>
<feature type="transmembrane region" description="Helical" evidence="1">
    <location>
        <begin position="84"/>
        <end position="106"/>
    </location>
</feature>
<evidence type="ECO:0000313" key="2">
    <source>
        <dbReference type="EMBL" id="OGI59868.1"/>
    </source>
</evidence>
<accession>A0A1F6UR75</accession>
<dbReference type="InterPro" id="IPR008910">
    <property type="entry name" value="MSC_TM_helix"/>
</dbReference>
<feature type="transmembrane region" description="Helical" evidence="1">
    <location>
        <begin position="187"/>
        <end position="210"/>
    </location>
</feature>
<dbReference type="Proteomes" id="UP000177869">
    <property type="component" value="Unassembled WGS sequence"/>
</dbReference>
<organism evidence="2 3">
    <name type="scientific">Candidatus Nomurabacteria bacterium RIFCSPHIGHO2_01_FULL_38_19</name>
    <dbReference type="NCBI Taxonomy" id="1801732"/>
    <lineage>
        <taxon>Bacteria</taxon>
        <taxon>Candidatus Nomuraibacteriota</taxon>
    </lineage>
</organism>
<dbReference type="Gene3D" id="1.10.287.1260">
    <property type="match status" value="2"/>
</dbReference>
<dbReference type="STRING" id="1801732.A2814_01770"/>
<feature type="transmembrane region" description="Helical" evidence="1">
    <location>
        <begin position="126"/>
        <end position="150"/>
    </location>
</feature>